<name>A0A7C3ZN87_9CYAN</name>
<dbReference type="NCBIfam" id="NF047558">
    <property type="entry name" value="TPR_END_plus"/>
    <property type="match status" value="1"/>
</dbReference>
<feature type="compositionally biased region" description="Low complexity" evidence="4">
    <location>
        <begin position="95"/>
        <end position="105"/>
    </location>
</feature>
<dbReference type="InterPro" id="IPR019734">
    <property type="entry name" value="TPR_rpt"/>
</dbReference>
<feature type="repeat" description="TPR" evidence="3">
    <location>
        <begin position="349"/>
        <end position="382"/>
    </location>
</feature>
<dbReference type="SMART" id="SM00028">
    <property type="entry name" value="TPR"/>
    <property type="match status" value="3"/>
</dbReference>
<sequence>MTTKLTLAKALLWEVSLAIVLGSAPGAAIAAFGPDFSPTMEGAISQAVTTPTPPPPPKPKVQTTPEATTTPRATTTPVRGVLSNPTAMPAPTPTASPSSAAVVSPTPTPEPTNTPAPTAPMSQPASAADEVMPTGAEEERIQKIVQAEVDRLFSKTTNLINWVLGLTLFLVTGTWVGIWLMRRSVAEQVGTEVKKQLGGELNSQMTSAIVPHSPPAQPLDNTGNTGLPVLSSQQKAEQNAQLNELISMALATQNLISEARSALEESAKFQDSIQKPFQDVLGVYINQAKELVSEGKYQEAVEVYDRSISINPDFYDAWLERGKALTKMQRHDEAIASYNKAIQLNSSRCESWYEKACCYAFKGDVDLVVDNLRQAINIDPTNKEKAKLDATFTEIRSDEAFVELILA</sequence>
<evidence type="ECO:0000256" key="1">
    <source>
        <dbReference type="ARBA" id="ARBA00022737"/>
    </source>
</evidence>
<dbReference type="PANTHER" id="PTHR44943:SF8">
    <property type="entry name" value="TPR REPEAT-CONTAINING PROTEIN MJ0263"/>
    <property type="match status" value="1"/>
</dbReference>
<dbReference type="Gene3D" id="1.25.40.10">
    <property type="entry name" value="Tetratricopeptide repeat domain"/>
    <property type="match status" value="1"/>
</dbReference>
<dbReference type="PROSITE" id="PS50005">
    <property type="entry name" value="TPR"/>
    <property type="match status" value="3"/>
</dbReference>
<dbReference type="Pfam" id="PF13181">
    <property type="entry name" value="TPR_8"/>
    <property type="match status" value="1"/>
</dbReference>
<keyword evidence="6" id="KW-0732">Signal</keyword>
<dbReference type="Pfam" id="PF13432">
    <property type="entry name" value="TPR_16"/>
    <property type="match status" value="1"/>
</dbReference>
<keyword evidence="1" id="KW-0677">Repeat</keyword>
<evidence type="ECO:0000256" key="3">
    <source>
        <dbReference type="PROSITE-ProRule" id="PRU00339"/>
    </source>
</evidence>
<feature type="repeat" description="TPR" evidence="3">
    <location>
        <begin position="315"/>
        <end position="348"/>
    </location>
</feature>
<feature type="transmembrane region" description="Helical" evidence="5">
    <location>
        <begin position="159"/>
        <end position="180"/>
    </location>
</feature>
<evidence type="ECO:0000256" key="5">
    <source>
        <dbReference type="SAM" id="Phobius"/>
    </source>
</evidence>
<evidence type="ECO:0000256" key="6">
    <source>
        <dbReference type="SAM" id="SignalP"/>
    </source>
</evidence>
<dbReference type="AlphaFoldDB" id="A0A7C3ZN87"/>
<feature type="chain" id="PRO_5028211417" evidence="6">
    <location>
        <begin position="31"/>
        <end position="407"/>
    </location>
</feature>
<keyword evidence="2 3" id="KW-0802">TPR repeat</keyword>
<keyword evidence="5" id="KW-0812">Transmembrane</keyword>
<dbReference type="PANTHER" id="PTHR44943">
    <property type="entry name" value="CELLULOSE SYNTHASE OPERON PROTEIN C"/>
    <property type="match status" value="1"/>
</dbReference>
<comment type="caution">
    <text evidence="7">The sequence shown here is derived from an EMBL/GenBank/DDBJ whole genome shotgun (WGS) entry which is preliminary data.</text>
</comment>
<dbReference type="InterPro" id="IPR051685">
    <property type="entry name" value="Ycf3/AcsC/BcsC/TPR_MFPF"/>
</dbReference>
<dbReference type="InterPro" id="IPR011990">
    <property type="entry name" value="TPR-like_helical_dom_sf"/>
</dbReference>
<feature type="compositionally biased region" description="Low complexity" evidence="4">
    <location>
        <begin position="60"/>
        <end position="87"/>
    </location>
</feature>
<feature type="repeat" description="TPR" evidence="3">
    <location>
        <begin position="281"/>
        <end position="314"/>
    </location>
</feature>
<organism evidence="7">
    <name type="scientific">Planktothricoides sp. SpSt-374</name>
    <dbReference type="NCBI Taxonomy" id="2282167"/>
    <lineage>
        <taxon>Bacteria</taxon>
        <taxon>Bacillati</taxon>
        <taxon>Cyanobacteriota</taxon>
        <taxon>Cyanophyceae</taxon>
        <taxon>Oscillatoriophycideae</taxon>
        <taxon>Oscillatoriales</taxon>
        <taxon>Oscillatoriaceae</taxon>
        <taxon>Planktothricoides</taxon>
    </lineage>
</organism>
<keyword evidence="5" id="KW-1133">Transmembrane helix</keyword>
<proteinExistence type="predicted"/>
<gene>
    <name evidence="7" type="ORF">ENR15_21935</name>
</gene>
<dbReference type="SUPFAM" id="SSF48452">
    <property type="entry name" value="TPR-like"/>
    <property type="match status" value="1"/>
</dbReference>
<feature type="region of interest" description="Disordered" evidence="4">
    <location>
        <begin position="46"/>
        <end position="127"/>
    </location>
</feature>
<dbReference type="EMBL" id="DSPX01000224">
    <property type="protein sequence ID" value="HGG03222.1"/>
    <property type="molecule type" value="Genomic_DNA"/>
</dbReference>
<keyword evidence="5" id="KW-0472">Membrane</keyword>
<feature type="compositionally biased region" description="Pro residues" evidence="4">
    <location>
        <begin position="106"/>
        <end position="118"/>
    </location>
</feature>
<feature type="signal peptide" evidence="6">
    <location>
        <begin position="1"/>
        <end position="30"/>
    </location>
</feature>
<accession>A0A7C3ZN87</accession>
<reference evidence="7" key="1">
    <citation type="journal article" date="2020" name="mSystems">
        <title>Genome- and Community-Level Interaction Insights into Carbon Utilization and Element Cycling Functions of Hydrothermarchaeota in Hydrothermal Sediment.</title>
        <authorList>
            <person name="Zhou Z."/>
            <person name="Liu Y."/>
            <person name="Xu W."/>
            <person name="Pan J."/>
            <person name="Luo Z.H."/>
            <person name="Li M."/>
        </authorList>
    </citation>
    <scope>NUCLEOTIDE SEQUENCE [LARGE SCALE GENOMIC DNA]</scope>
    <source>
        <strain evidence="7">SpSt-374</strain>
    </source>
</reference>
<evidence type="ECO:0000313" key="7">
    <source>
        <dbReference type="EMBL" id="HGG03222.1"/>
    </source>
</evidence>
<evidence type="ECO:0000256" key="2">
    <source>
        <dbReference type="ARBA" id="ARBA00022803"/>
    </source>
</evidence>
<evidence type="ECO:0000256" key="4">
    <source>
        <dbReference type="SAM" id="MobiDB-lite"/>
    </source>
</evidence>
<protein>
    <submittedName>
        <fullName evidence="7">Tetratricopeptide repeat protein</fullName>
    </submittedName>
</protein>